<dbReference type="Proteomes" id="UP000677803">
    <property type="component" value="Unassembled WGS sequence"/>
</dbReference>
<name>A0A8S4BKJ0_9TELE</name>
<dbReference type="EMBL" id="CAJRST010022223">
    <property type="protein sequence ID" value="CAG5957631.1"/>
    <property type="molecule type" value="Genomic_DNA"/>
</dbReference>
<protein>
    <submittedName>
        <fullName evidence="2">(Atlantic silverside) hypothetical protein</fullName>
    </submittedName>
</protein>
<gene>
    <name evidence="2" type="ORF">MMEN_LOCUS14564</name>
</gene>
<dbReference type="AlphaFoldDB" id="A0A8S4BKJ0"/>
<feature type="compositionally biased region" description="Acidic residues" evidence="1">
    <location>
        <begin position="8"/>
        <end position="18"/>
    </location>
</feature>
<organism evidence="2 3">
    <name type="scientific">Menidia menidia</name>
    <name type="common">Atlantic silverside</name>
    <dbReference type="NCBI Taxonomy" id="238744"/>
    <lineage>
        <taxon>Eukaryota</taxon>
        <taxon>Metazoa</taxon>
        <taxon>Chordata</taxon>
        <taxon>Craniata</taxon>
        <taxon>Vertebrata</taxon>
        <taxon>Euteleostomi</taxon>
        <taxon>Actinopterygii</taxon>
        <taxon>Neopterygii</taxon>
        <taxon>Teleostei</taxon>
        <taxon>Neoteleostei</taxon>
        <taxon>Acanthomorphata</taxon>
        <taxon>Ovalentaria</taxon>
        <taxon>Atherinomorphae</taxon>
        <taxon>Atheriniformes</taxon>
        <taxon>Atherinopsidae</taxon>
        <taxon>Menidiinae</taxon>
        <taxon>Menidia</taxon>
    </lineage>
</organism>
<evidence type="ECO:0000313" key="2">
    <source>
        <dbReference type="EMBL" id="CAG5957631.1"/>
    </source>
</evidence>
<reference evidence="2" key="1">
    <citation type="submission" date="2021-05" db="EMBL/GenBank/DDBJ databases">
        <authorList>
            <person name="Tigano A."/>
        </authorList>
    </citation>
    <scope>NUCLEOTIDE SEQUENCE</scope>
</reference>
<proteinExistence type="predicted"/>
<accession>A0A8S4BKJ0</accession>
<keyword evidence="3" id="KW-1185">Reference proteome</keyword>
<sequence length="59" mass="6522">MDFFPAGDETDTSNDDWDIGSFSDEKHSCTKDLDTVVLRAEDDVSVLQRAINEGDIDAV</sequence>
<feature type="region of interest" description="Disordered" evidence="1">
    <location>
        <begin position="1"/>
        <end position="26"/>
    </location>
</feature>
<evidence type="ECO:0000256" key="1">
    <source>
        <dbReference type="SAM" id="MobiDB-lite"/>
    </source>
</evidence>
<dbReference type="OrthoDB" id="439236at2759"/>
<comment type="caution">
    <text evidence="2">The sequence shown here is derived from an EMBL/GenBank/DDBJ whole genome shotgun (WGS) entry which is preliminary data.</text>
</comment>
<evidence type="ECO:0000313" key="3">
    <source>
        <dbReference type="Proteomes" id="UP000677803"/>
    </source>
</evidence>